<dbReference type="STRING" id="582515.KR51_00027120"/>
<dbReference type="Gene3D" id="2.60.120.10">
    <property type="entry name" value="Jelly Rolls"/>
    <property type="match status" value="1"/>
</dbReference>
<proteinExistence type="predicted"/>
<keyword evidence="2" id="KW-0413">Isomerase</keyword>
<reference evidence="2 3" key="1">
    <citation type="submission" date="2013-05" db="EMBL/GenBank/DDBJ databases">
        <title>Draft genome sequence of Rubidibacter lacunae KORDI 51-2.</title>
        <authorList>
            <person name="Choi D.H."/>
            <person name="Noh J.H."/>
            <person name="Kwon K.-K."/>
            <person name="Lee J.-H."/>
            <person name="Ryu J.-Y."/>
        </authorList>
    </citation>
    <scope>NUCLEOTIDE SEQUENCE [LARGE SCALE GENOMIC DNA]</scope>
    <source>
        <strain evidence="2 3">KORDI 51-2</strain>
    </source>
</reference>
<dbReference type="GO" id="GO:0016853">
    <property type="term" value="F:isomerase activity"/>
    <property type="evidence" value="ECO:0007669"/>
    <property type="project" value="UniProtKB-KW"/>
</dbReference>
<dbReference type="EMBL" id="ASSJ01000070">
    <property type="protein sequence ID" value="ERN40726.1"/>
    <property type="molecule type" value="Genomic_DNA"/>
</dbReference>
<dbReference type="CDD" id="cd06987">
    <property type="entry name" value="cupin_MAE_RS03005"/>
    <property type="match status" value="1"/>
</dbReference>
<dbReference type="OrthoDB" id="9180677at2"/>
<dbReference type="InterPro" id="IPR052538">
    <property type="entry name" value="Flavonoid_dioxygenase-like"/>
</dbReference>
<evidence type="ECO:0000259" key="1">
    <source>
        <dbReference type="Pfam" id="PF07883"/>
    </source>
</evidence>
<dbReference type="SUPFAM" id="SSF51182">
    <property type="entry name" value="RmlC-like cupins"/>
    <property type="match status" value="1"/>
</dbReference>
<dbReference type="InterPro" id="IPR014710">
    <property type="entry name" value="RmlC-like_jellyroll"/>
</dbReference>
<dbReference type="PATRIC" id="fig|582515.4.peg.3048"/>
<dbReference type="Proteomes" id="UP000016960">
    <property type="component" value="Unassembled WGS sequence"/>
</dbReference>
<dbReference type="PANTHER" id="PTHR43346">
    <property type="entry name" value="LIGAND BINDING DOMAIN PROTEIN, PUTATIVE (AFU_ORTHOLOGUE AFUA_6G14370)-RELATED"/>
    <property type="match status" value="1"/>
</dbReference>
<dbReference type="Pfam" id="PF07883">
    <property type="entry name" value="Cupin_2"/>
    <property type="match status" value="1"/>
</dbReference>
<sequence length="163" mass="17709">MNHTKIASARAPASYERCTLAVHRTSRDYQAFRISPDDSNRLAIVFEPANAHASVTVCVEIFDPGGRTPPNRHFQAIEMFFVLKGEGIAMCDGKAVPLGAGHSILVPPTGLHQLINTGPGRLYALCIMVPNEDFAELIRSGIPAELDEEDLRVLGRCDVPIAC</sequence>
<dbReference type="eggNOG" id="COG0662">
    <property type="taxonomic scope" value="Bacteria"/>
</dbReference>
<dbReference type="PANTHER" id="PTHR43346:SF1">
    <property type="entry name" value="QUERCETIN 2,3-DIOXYGENASE-RELATED"/>
    <property type="match status" value="1"/>
</dbReference>
<keyword evidence="3" id="KW-1185">Reference proteome</keyword>
<comment type="caution">
    <text evidence="2">The sequence shown here is derived from an EMBL/GenBank/DDBJ whole genome shotgun (WGS) entry which is preliminary data.</text>
</comment>
<dbReference type="RefSeq" id="WP_022608167.1">
    <property type="nucleotide sequence ID" value="NZ_ASSJ01000070.1"/>
</dbReference>
<dbReference type="InterPro" id="IPR011051">
    <property type="entry name" value="RmlC_Cupin_sf"/>
</dbReference>
<gene>
    <name evidence="2" type="ORF">KR51_00027120</name>
</gene>
<feature type="domain" description="Cupin type-2" evidence="1">
    <location>
        <begin position="60"/>
        <end position="127"/>
    </location>
</feature>
<dbReference type="AlphaFoldDB" id="U5DGJ6"/>
<accession>U5DGJ6</accession>
<evidence type="ECO:0000313" key="2">
    <source>
        <dbReference type="EMBL" id="ERN40726.1"/>
    </source>
</evidence>
<protein>
    <submittedName>
        <fullName evidence="2">Mannose-6-phosphate isomerase</fullName>
    </submittedName>
</protein>
<dbReference type="InterPro" id="IPR013096">
    <property type="entry name" value="Cupin_2"/>
</dbReference>
<organism evidence="2 3">
    <name type="scientific">Rubidibacter lacunae KORDI 51-2</name>
    <dbReference type="NCBI Taxonomy" id="582515"/>
    <lineage>
        <taxon>Bacteria</taxon>
        <taxon>Bacillati</taxon>
        <taxon>Cyanobacteriota</taxon>
        <taxon>Cyanophyceae</taxon>
        <taxon>Oscillatoriophycideae</taxon>
        <taxon>Chroococcales</taxon>
        <taxon>Aphanothecaceae</taxon>
        <taxon>Rubidibacter</taxon>
    </lineage>
</organism>
<name>U5DGJ6_9CHRO</name>
<evidence type="ECO:0000313" key="3">
    <source>
        <dbReference type="Proteomes" id="UP000016960"/>
    </source>
</evidence>
<dbReference type="InParanoid" id="U5DGJ6"/>